<keyword evidence="4" id="KW-1185">Reference proteome</keyword>
<feature type="domain" description="YlxR" evidence="2">
    <location>
        <begin position="29"/>
        <end position="102"/>
    </location>
</feature>
<organism evidence="3 4">
    <name type="scientific">Methylorubrum salsuginis</name>
    <dbReference type="NCBI Taxonomy" id="414703"/>
    <lineage>
        <taxon>Bacteria</taxon>
        <taxon>Pseudomonadati</taxon>
        <taxon>Pseudomonadota</taxon>
        <taxon>Alphaproteobacteria</taxon>
        <taxon>Hyphomicrobiales</taxon>
        <taxon>Methylobacteriaceae</taxon>
        <taxon>Methylorubrum</taxon>
    </lineage>
</organism>
<dbReference type="InterPro" id="IPR007393">
    <property type="entry name" value="YlxR_dom"/>
</dbReference>
<dbReference type="Proteomes" id="UP000198804">
    <property type="component" value="Unassembled WGS sequence"/>
</dbReference>
<dbReference type="Pfam" id="PF04296">
    <property type="entry name" value="YlxR"/>
    <property type="match status" value="1"/>
</dbReference>
<evidence type="ECO:0000313" key="4">
    <source>
        <dbReference type="Proteomes" id="UP000198804"/>
    </source>
</evidence>
<proteinExistence type="predicted"/>
<protein>
    <recommendedName>
        <fullName evidence="2">YlxR domain-containing protein</fullName>
    </recommendedName>
</protein>
<feature type="region of interest" description="Disordered" evidence="1">
    <location>
        <begin position="1"/>
        <end position="23"/>
    </location>
</feature>
<accession>A0A1I3ZP40</accession>
<evidence type="ECO:0000313" key="3">
    <source>
        <dbReference type="EMBL" id="SFK45862.1"/>
    </source>
</evidence>
<dbReference type="InterPro" id="IPR029064">
    <property type="entry name" value="Ribosomal_eL30-like_sf"/>
</dbReference>
<feature type="region of interest" description="Disordered" evidence="1">
    <location>
        <begin position="229"/>
        <end position="267"/>
    </location>
</feature>
<dbReference type="InterPro" id="IPR037465">
    <property type="entry name" value="YlxR"/>
</dbReference>
<dbReference type="InterPro" id="IPR035931">
    <property type="entry name" value="YlxR-like_sf"/>
</dbReference>
<reference evidence="4" key="1">
    <citation type="submission" date="2016-10" db="EMBL/GenBank/DDBJ databases">
        <authorList>
            <person name="Varghese N."/>
            <person name="Submissions S."/>
        </authorList>
    </citation>
    <scope>NUCLEOTIDE SEQUENCE [LARGE SCALE GENOMIC DNA]</scope>
    <source>
        <strain evidence="4">CGMCC 1.6474</strain>
    </source>
</reference>
<dbReference type="NCBIfam" id="NF006622">
    <property type="entry name" value="PRK09190.1"/>
    <property type="match status" value="1"/>
</dbReference>
<dbReference type="EMBL" id="FOSV01000002">
    <property type="protein sequence ID" value="SFK45862.1"/>
    <property type="molecule type" value="Genomic_DNA"/>
</dbReference>
<dbReference type="Gene3D" id="3.30.1330.30">
    <property type="match status" value="1"/>
</dbReference>
<evidence type="ECO:0000256" key="1">
    <source>
        <dbReference type="SAM" id="MobiDB-lite"/>
    </source>
</evidence>
<gene>
    <name evidence="3" type="ORF">SAMN04488125_10228</name>
</gene>
<dbReference type="PANTHER" id="PTHR34215:SF1">
    <property type="entry name" value="YLXR DOMAIN-CONTAINING PROTEIN"/>
    <property type="match status" value="1"/>
</dbReference>
<name>A0A1I3ZP40_9HYPH</name>
<evidence type="ECO:0000259" key="2">
    <source>
        <dbReference type="Pfam" id="PF04296"/>
    </source>
</evidence>
<dbReference type="SUPFAM" id="SSF55315">
    <property type="entry name" value="L30e-like"/>
    <property type="match status" value="1"/>
</dbReference>
<dbReference type="AlphaFoldDB" id="A0A1I3ZP40"/>
<dbReference type="STRING" id="414703.SAMN04488125_10228"/>
<sequence>MSESTGMQEAPEEALPLDRGPARGREPLRTCIVTRVTQAPEAMIRFVLGPDGTVVPDLRARLPGRGAWVTASRETVAAAVKRRAFNRAFKTSGVSVAPDLPDRVAEGLRTDMRQALALANKAGCVVTGFGKVEAAILGAESVAAVIHASDAMPDGRRKLANALRRRHGEAISGIPVIDDLSNPELDMALGRDHVIHAALVAGAGTTGYLARWRRFRAFEGLASASEVDAPPDAGATAFDSHDDVMTLTRPGLPAAGRADDGSPQGSD</sequence>
<dbReference type="SUPFAM" id="SSF64376">
    <property type="entry name" value="YlxR-like"/>
    <property type="match status" value="1"/>
</dbReference>
<dbReference type="Gene3D" id="3.30.1230.10">
    <property type="entry name" value="YlxR-like"/>
    <property type="match status" value="1"/>
</dbReference>
<dbReference type="CDD" id="cd00279">
    <property type="entry name" value="YlxR"/>
    <property type="match status" value="1"/>
</dbReference>
<dbReference type="PANTHER" id="PTHR34215">
    <property type="entry name" value="BLL0784 PROTEIN"/>
    <property type="match status" value="1"/>
</dbReference>